<dbReference type="AlphaFoldDB" id="A0A250XF94"/>
<keyword evidence="2" id="KW-1185">Reference proteome</keyword>
<evidence type="ECO:0000313" key="2">
    <source>
        <dbReference type="Proteomes" id="UP000232323"/>
    </source>
</evidence>
<dbReference type="Proteomes" id="UP000232323">
    <property type="component" value="Unassembled WGS sequence"/>
</dbReference>
<comment type="caution">
    <text evidence="1">The sequence shown here is derived from an EMBL/GenBank/DDBJ whole genome shotgun (WGS) entry which is preliminary data.</text>
</comment>
<organism evidence="1 2">
    <name type="scientific">Chlamydomonas eustigma</name>
    <dbReference type="NCBI Taxonomy" id="1157962"/>
    <lineage>
        <taxon>Eukaryota</taxon>
        <taxon>Viridiplantae</taxon>
        <taxon>Chlorophyta</taxon>
        <taxon>core chlorophytes</taxon>
        <taxon>Chlorophyceae</taxon>
        <taxon>CS clade</taxon>
        <taxon>Chlamydomonadales</taxon>
        <taxon>Chlamydomonadaceae</taxon>
        <taxon>Chlamydomonas</taxon>
    </lineage>
</organism>
<protein>
    <submittedName>
        <fullName evidence="1">Uncharacterized protein</fullName>
    </submittedName>
</protein>
<reference evidence="1 2" key="1">
    <citation type="submission" date="2017-08" db="EMBL/GenBank/DDBJ databases">
        <title>Acidophilic green algal genome provides insights into adaptation to an acidic environment.</title>
        <authorList>
            <person name="Hirooka S."/>
            <person name="Hirose Y."/>
            <person name="Kanesaki Y."/>
            <person name="Higuchi S."/>
            <person name="Fujiwara T."/>
            <person name="Onuma R."/>
            <person name="Era A."/>
            <person name="Ohbayashi R."/>
            <person name="Uzuka A."/>
            <person name="Nozaki H."/>
            <person name="Yoshikawa H."/>
            <person name="Miyagishima S.Y."/>
        </authorList>
    </citation>
    <scope>NUCLEOTIDE SEQUENCE [LARGE SCALE GENOMIC DNA]</scope>
    <source>
        <strain evidence="1 2">NIES-2499</strain>
    </source>
</reference>
<sequence>MPTTDLLKTFGLSRNPFTDRTAEKTCIDPLSLYVHSDLRGLKPNETTYIFFGRRGSGKTTIRLQIEAGYRVYNEEALCTNRSKGVFMVDICRPGHMTACLSTFQEVIGSTVENWDASFSEQWRTSDLVDCILSYAASELVKQVVQENDRGKQMLEALRSEPKAARQFLLLAHLYSRTDVSALAWLRRRLLKPSLSAAQVSVGIGVTVSAVTAAVVAVSDDHISSRLSQHVSTVGEKVADTMPFMAAHPRIMAAAATAATSSVLWWYLRRQRHCALERALAVQRNVRVVKPQPPAVLAGLLGSCFAPQDSVETVRQLCIGVSAHQKLDLLSNLVELLGYESVAVFGDCFDEVTLLDPVRFPAAMKAFAREVCRNDVLNFGRLHFFFPDSRLALDLNTDRTLKEARFDRHFVRDLTWSRHQLEELAERRFRAAQDALRSEGQQQQQMSSSDSNTMANATSFADLFKKVRGEDFSSYIAKLSTPRELLIMMTEMFSRIEAHPDGGLTAQDMEIAVSKALEQSV</sequence>
<dbReference type="EMBL" id="BEGY01000065">
    <property type="protein sequence ID" value="GAX81460.1"/>
    <property type="molecule type" value="Genomic_DNA"/>
</dbReference>
<accession>A0A250XF94</accession>
<gene>
    <name evidence="1" type="ORF">CEUSTIGMA_g8889.t1</name>
</gene>
<name>A0A250XF94_9CHLO</name>
<dbReference type="OrthoDB" id="565013at2759"/>
<proteinExistence type="predicted"/>
<evidence type="ECO:0000313" key="1">
    <source>
        <dbReference type="EMBL" id="GAX81460.1"/>
    </source>
</evidence>